<dbReference type="Proteomes" id="UP001305002">
    <property type="component" value="Chromosome"/>
</dbReference>
<evidence type="ECO:0008006" key="3">
    <source>
        <dbReference type="Google" id="ProtNLM"/>
    </source>
</evidence>
<dbReference type="RefSeq" id="WP_317927660.1">
    <property type="nucleotide sequence ID" value="NZ_CP137524.1"/>
</dbReference>
<keyword evidence="2" id="KW-1185">Reference proteome</keyword>
<gene>
    <name evidence="1" type="ORF">R5U08_37250</name>
</gene>
<accession>A0ABZ0KNM0</accession>
<organism evidence="1 2">
    <name type="scientific">Streptomyces coeruleorubidus</name>
    <dbReference type="NCBI Taxonomy" id="116188"/>
    <lineage>
        <taxon>Bacteria</taxon>
        <taxon>Bacillati</taxon>
        <taxon>Actinomycetota</taxon>
        <taxon>Actinomycetes</taxon>
        <taxon>Kitasatosporales</taxon>
        <taxon>Streptomycetaceae</taxon>
        <taxon>Streptomyces</taxon>
    </lineage>
</organism>
<evidence type="ECO:0000313" key="1">
    <source>
        <dbReference type="EMBL" id="WOT39452.1"/>
    </source>
</evidence>
<sequence length="97" mass="10056">MPGRDLARALAAWLAPAPCSGWQSLPDSVTVATGTAPDGRRVHVVHNWSWQPATAQAPVDLTDALDGGLVPAGTPVRLGAWDVRVLAAAPEAAAEER</sequence>
<dbReference type="EMBL" id="CP137524">
    <property type="protein sequence ID" value="WOT39452.1"/>
    <property type="molecule type" value="Genomic_DNA"/>
</dbReference>
<name>A0ABZ0KNM0_STRC4</name>
<reference evidence="1 2" key="2">
    <citation type="journal article" date="2024" name="Microb. Biotechnol.">
        <title>The involvement of multiple ABC transporters in daunorubicin efflux in Streptomyces coeruleorubidus.</title>
        <authorList>
            <person name="Dong J."/>
            <person name="Ning J."/>
            <person name="Tian Y."/>
            <person name="Li H."/>
            <person name="Chen H."/>
            <person name="Guan W."/>
        </authorList>
    </citation>
    <scope>NUCLEOTIDE SEQUENCE [LARGE SCALE GENOMIC DNA]</scope>
    <source>
        <strain evidence="1 2">CICC 11043</strain>
    </source>
</reference>
<evidence type="ECO:0000313" key="2">
    <source>
        <dbReference type="Proteomes" id="UP001305002"/>
    </source>
</evidence>
<reference evidence="1 2" key="1">
    <citation type="journal article" date="2021" name="J. Microbiol. Biotechnol.">
        <title>An Efficient Markerless Deletion System Suitable for the Industrial Strains of Streptomyces.</title>
        <authorList>
            <person name="Dong J."/>
            <person name="Wei J."/>
            <person name="Li H."/>
            <person name="Zhao S."/>
            <person name="Guan W."/>
        </authorList>
    </citation>
    <scope>NUCLEOTIDE SEQUENCE [LARGE SCALE GENOMIC DNA]</scope>
    <source>
        <strain evidence="1 2">CICC 11043</strain>
    </source>
</reference>
<protein>
    <recommendedName>
        <fullName evidence="3">Beta-galactosidase C-terminal domain-containing protein</fullName>
    </recommendedName>
</protein>
<proteinExistence type="predicted"/>